<sequence>MPSTSTTRRYAAIHIDVSNRRVPPPTGNDDETNEQPQFTFLFAFHRHYLLRFTGESEMEYPYNECAGITMELPVLVLKDPNTCADYLWSTLPWVHDFLDGTIVKFIVETMSPSLCGFAEYTNFSGFHLQAHVTAFLLEMVTLTPLFECASESALEKLKAESFRTNSGETDQYDDCVICLEDFSGDQFLTKMPCSHVFHQSCIFDWLERSNACPLCRGKLDDD</sequence>
<accession>A0AAV8T6R0</accession>
<keyword evidence="3" id="KW-0862">Zinc</keyword>
<dbReference type="GO" id="GO:0008270">
    <property type="term" value="F:zinc ion binding"/>
    <property type="evidence" value="ECO:0007669"/>
    <property type="project" value="UniProtKB-KW"/>
</dbReference>
<reference evidence="6 7" key="1">
    <citation type="submission" date="2021-09" db="EMBL/GenBank/DDBJ databases">
        <title>Genomic insights and catalytic innovation underlie evolution of tropane alkaloids biosynthesis.</title>
        <authorList>
            <person name="Wang Y.-J."/>
            <person name="Tian T."/>
            <person name="Huang J.-P."/>
            <person name="Huang S.-X."/>
        </authorList>
    </citation>
    <scope>NUCLEOTIDE SEQUENCE [LARGE SCALE GENOMIC DNA]</scope>
    <source>
        <strain evidence="6">KIB-2018</strain>
        <tissue evidence="6">Leaf</tissue>
    </source>
</reference>
<evidence type="ECO:0000256" key="1">
    <source>
        <dbReference type="ARBA" id="ARBA00022723"/>
    </source>
</evidence>
<protein>
    <recommendedName>
        <fullName evidence="5">RING-type domain-containing protein</fullName>
    </recommendedName>
</protein>
<organism evidence="6 7">
    <name type="scientific">Erythroxylum novogranatense</name>
    <dbReference type="NCBI Taxonomy" id="1862640"/>
    <lineage>
        <taxon>Eukaryota</taxon>
        <taxon>Viridiplantae</taxon>
        <taxon>Streptophyta</taxon>
        <taxon>Embryophyta</taxon>
        <taxon>Tracheophyta</taxon>
        <taxon>Spermatophyta</taxon>
        <taxon>Magnoliopsida</taxon>
        <taxon>eudicotyledons</taxon>
        <taxon>Gunneridae</taxon>
        <taxon>Pentapetalae</taxon>
        <taxon>rosids</taxon>
        <taxon>fabids</taxon>
        <taxon>Malpighiales</taxon>
        <taxon>Erythroxylaceae</taxon>
        <taxon>Erythroxylum</taxon>
    </lineage>
</organism>
<dbReference type="AlphaFoldDB" id="A0AAV8T6R0"/>
<evidence type="ECO:0000313" key="6">
    <source>
        <dbReference type="EMBL" id="KAJ8762377.1"/>
    </source>
</evidence>
<dbReference type="InterPro" id="IPR051834">
    <property type="entry name" value="RING_finger_E3_ligase"/>
</dbReference>
<dbReference type="SUPFAM" id="SSF57850">
    <property type="entry name" value="RING/U-box"/>
    <property type="match status" value="1"/>
</dbReference>
<dbReference type="Gene3D" id="3.30.40.10">
    <property type="entry name" value="Zinc/RING finger domain, C3HC4 (zinc finger)"/>
    <property type="match status" value="1"/>
</dbReference>
<name>A0AAV8T6R0_9ROSI</name>
<dbReference type="InterPro" id="IPR001841">
    <property type="entry name" value="Znf_RING"/>
</dbReference>
<dbReference type="PANTHER" id="PTHR45931">
    <property type="entry name" value="SI:CH211-59O9.10"/>
    <property type="match status" value="1"/>
</dbReference>
<dbReference type="SMART" id="SM00184">
    <property type="entry name" value="RING"/>
    <property type="match status" value="1"/>
</dbReference>
<comment type="caution">
    <text evidence="6">The sequence shown here is derived from an EMBL/GenBank/DDBJ whole genome shotgun (WGS) entry which is preliminary data.</text>
</comment>
<dbReference type="CDD" id="cd16454">
    <property type="entry name" value="RING-H2_PA-TM-RING"/>
    <property type="match status" value="1"/>
</dbReference>
<feature type="domain" description="RING-type" evidence="5">
    <location>
        <begin position="175"/>
        <end position="216"/>
    </location>
</feature>
<dbReference type="GO" id="GO:0061630">
    <property type="term" value="F:ubiquitin protein ligase activity"/>
    <property type="evidence" value="ECO:0007669"/>
    <property type="project" value="TreeGrafter"/>
</dbReference>
<dbReference type="EMBL" id="JAIWQS010000006">
    <property type="protein sequence ID" value="KAJ8762377.1"/>
    <property type="molecule type" value="Genomic_DNA"/>
</dbReference>
<evidence type="ECO:0000313" key="7">
    <source>
        <dbReference type="Proteomes" id="UP001159364"/>
    </source>
</evidence>
<dbReference type="Proteomes" id="UP001159364">
    <property type="component" value="Linkage Group LG06"/>
</dbReference>
<dbReference type="GO" id="GO:0005634">
    <property type="term" value="C:nucleus"/>
    <property type="evidence" value="ECO:0007669"/>
    <property type="project" value="TreeGrafter"/>
</dbReference>
<keyword evidence="2 4" id="KW-0863">Zinc-finger</keyword>
<dbReference type="GO" id="GO:0006511">
    <property type="term" value="P:ubiquitin-dependent protein catabolic process"/>
    <property type="evidence" value="ECO:0007669"/>
    <property type="project" value="TreeGrafter"/>
</dbReference>
<dbReference type="PROSITE" id="PS50089">
    <property type="entry name" value="ZF_RING_2"/>
    <property type="match status" value="1"/>
</dbReference>
<keyword evidence="7" id="KW-1185">Reference proteome</keyword>
<keyword evidence="1" id="KW-0479">Metal-binding</keyword>
<evidence type="ECO:0000256" key="4">
    <source>
        <dbReference type="PROSITE-ProRule" id="PRU00175"/>
    </source>
</evidence>
<evidence type="ECO:0000259" key="5">
    <source>
        <dbReference type="PROSITE" id="PS50089"/>
    </source>
</evidence>
<dbReference type="PANTHER" id="PTHR45931:SF16">
    <property type="entry name" value="RING_U-BOX SUPERFAMILY PROTEIN"/>
    <property type="match status" value="1"/>
</dbReference>
<dbReference type="InterPro" id="IPR013083">
    <property type="entry name" value="Znf_RING/FYVE/PHD"/>
</dbReference>
<evidence type="ECO:0000256" key="2">
    <source>
        <dbReference type="ARBA" id="ARBA00022771"/>
    </source>
</evidence>
<dbReference type="Pfam" id="PF13639">
    <property type="entry name" value="zf-RING_2"/>
    <property type="match status" value="1"/>
</dbReference>
<proteinExistence type="predicted"/>
<gene>
    <name evidence="6" type="ORF">K2173_007535</name>
</gene>
<evidence type="ECO:0000256" key="3">
    <source>
        <dbReference type="ARBA" id="ARBA00022833"/>
    </source>
</evidence>